<sequence length="382" mass="41798">MPLFKVAPPPPTELGRLRVLSSTAGIRVSPLALGAMSVGQAWSSAMGSMTKEASFELLDTFVAAGGNLIDTSNNYQNEESETWIGEWSAARGNRDRLVIATKYTSDYRSHEVGQGTQAANASGNHRRSLHTSVRASLKKLQTDYIDILFVHYWDYTTSIKEMMDALHMLVQQGKVLYLGASDAPAWVVSAANTYANAHGKTPFSVYQGRWSIMHRDFEREILPMARSFGLALMPWDVLGGGKFQSREAVEERKARGEGLRALIGDGDQTEEEVRMSEALAKVAAELGTKSVTGVALAYVRHKAGHVVPIVGGRKVEHLKDNIAALSLRLSDEQIAFLESVRPFDSGFPSNFLGEDPNVTGQSVRLRLTSTLVFPGARRETSV</sequence>
<evidence type="ECO:0000256" key="1">
    <source>
        <dbReference type="ARBA" id="ARBA00004721"/>
    </source>
</evidence>
<dbReference type="OrthoDB" id="48988at2759"/>
<dbReference type="GeneID" id="39578736"/>
<evidence type="ECO:0000313" key="7">
    <source>
        <dbReference type="Proteomes" id="UP000272025"/>
    </source>
</evidence>
<dbReference type="InterPro" id="IPR023210">
    <property type="entry name" value="NADP_OxRdtase_dom"/>
</dbReference>
<dbReference type="EMBL" id="ML119051">
    <property type="protein sequence ID" value="ROT42617.1"/>
    <property type="molecule type" value="Genomic_DNA"/>
</dbReference>
<reference evidence="6 7" key="1">
    <citation type="journal article" date="2018" name="Mol. Ecol.">
        <title>The obligate alkalophilic soda-lake fungus Sodiomyces alkalinus has shifted to a protein diet.</title>
        <authorList>
            <person name="Grum-Grzhimaylo A.A."/>
            <person name="Falkoski D.L."/>
            <person name="van den Heuvel J."/>
            <person name="Valero-Jimenez C.A."/>
            <person name="Min B."/>
            <person name="Choi I.G."/>
            <person name="Lipzen A."/>
            <person name="Daum C.G."/>
            <person name="Aanen D.K."/>
            <person name="Tsang A."/>
            <person name="Henrissat B."/>
            <person name="Bilanenko E.N."/>
            <person name="de Vries R.P."/>
            <person name="van Kan J.A.L."/>
            <person name="Grigoriev I.V."/>
            <person name="Debets A.J.M."/>
        </authorList>
    </citation>
    <scope>NUCLEOTIDE SEQUENCE [LARGE SCALE GENOMIC DNA]</scope>
    <source>
        <strain evidence="6 7">F11</strain>
    </source>
</reference>
<dbReference type="PANTHER" id="PTHR43364:SF2">
    <property type="entry name" value="ARYL-ALCOHOL DEHYDROGENASE AAD10-RELATED"/>
    <property type="match status" value="1"/>
</dbReference>
<evidence type="ECO:0000313" key="6">
    <source>
        <dbReference type="EMBL" id="ROT42617.1"/>
    </source>
</evidence>
<dbReference type="Pfam" id="PF00248">
    <property type="entry name" value="Aldo_ket_red"/>
    <property type="match status" value="1"/>
</dbReference>
<protein>
    <recommendedName>
        <fullName evidence="4">Aldo-keto reductase ausK</fullName>
    </recommendedName>
</protein>
<dbReference type="InterPro" id="IPR050523">
    <property type="entry name" value="AKR_Detox_Biosynth"/>
</dbReference>
<dbReference type="GO" id="GO:0016491">
    <property type="term" value="F:oxidoreductase activity"/>
    <property type="evidence" value="ECO:0007669"/>
    <property type="project" value="UniProtKB-KW"/>
</dbReference>
<dbReference type="SUPFAM" id="SSF51430">
    <property type="entry name" value="NAD(P)-linked oxidoreductase"/>
    <property type="match status" value="1"/>
</dbReference>
<comment type="pathway">
    <text evidence="1">Secondary metabolite biosynthesis; terpenoid biosynthesis.</text>
</comment>
<dbReference type="STRING" id="1314773.A0A3N2Q7F7"/>
<dbReference type="Proteomes" id="UP000272025">
    <property type="component" value="Unassembled WGS sequence"/>
</dbReference>
<keyword evidence="7" id="KW-1185">Reference proteome</keyword>
<proteinExistence type="inferred from homology"/>
<dbReference type="InterPro" id="IPR036812">
    <property type="entry name" value="NAD(P)_OxRdtase_dom_sf"/>
</dbReference>
<dbReference type="PANTHER" id="PTHR43364">
    <property type="entry name" value="NADH-SPECIFIC METHYLGLYOXAL REDUCTASE-RELATED"/>
    <property type="match status" value="1"/>
</dbReference>
<dbReference type="Gene3D" id="3.20.20.100">
    <property type="entry name" value="NADP-dependent oxidoreductase domain"/>
    <property type="match status" value="1"/>
</dbReference>
<comment type="similarity">
    <text evidence="3">Belongs to the aldo/keto reductase family. Aldo/keto reductase 2 subfamily.</text>
</comment>
<feature type="domain" description="NADP-dependent oxidoreductase" evidence="5">
    <location>
        <begin position="30"/>
        <end position="340"/>
    </location>
</feature>
<dbReference type="FunFam" id="3.20.20.100:FF:000024">
    <property type="entry name" value="Aryl-alcohol dehydrogenase"/>
    <property type="match status" value="1"/>
</dbReference>
<evidence type="ECO:0000256" key="2">
    <source>
        <dbReference type="ARBA" id="ARBA00023002"/>
    </source>
</evidence>
<gene>
    <name evidence="6" type="ORF">SODALDRAFT_326774</name>
</gene>
<keyword evidence="2" id="KW-0560">Oxidoreductase</keyword>
<evidence type="ECO:0000259" key="5">
    <source>
        <dbReference type="Pfam" id="PF00248"/>
    </source>
</evidence>
<dbReference type="AlphaFoldDB" id="A0A3N2Q7F7"/>
<accession>A0A3N2Q7F7</accession>
<evidence type="ECO:0000256" key="3">
    <source>
        <dbReference type="ARBA" id="ARBA00038157"/>
    </source>
</evidence>
<dbReference type="RefSeq" id="XP_028470423.1">
    <property type="nucleotide sequence ID" value="XM_028610258.1"/>
</dbReference>
<name>A0A3N2Q7F7_SODAK</name>
<evidence type="ECO:0000256" key="4">
    <source>
        <dbReference type="ARBA" id="ARBA00073126"/>
    </source>
</evidence>
<organism evidence="6 7">
    <name type="scientific">Sodiomyces alkalinus (strain CBS 110278 / VKM F-3762 / F11)</name>
    <name type="common">Alkaliphilic filamentous fungus</name>
    <dbReference type="NCBI Taxonomy" id="1314773"/>
    <lineage>
        <taxon>Eukaryota</taxon>
        <taxon>Fungi</taxon>
        <taxon>Dikarya</taxon>
        <taxon>Ascomycota</taxon>
        <taxon>Pezizomycotina</taxon>
        <taxon>Sordariomycetes</taxon>
        <taxon>Hypocreomycetidae</taxon>
        <taxon>Glomerellales</taxon>
        <taxon>Plectosphaerellaceae</taxon>
        <taxon>Sodiomyces</taxon>
    </lineage>
</organism>